<evidence type="ECO:0000313" key="1">
    <source>
        <dbReference type="EMBL" id="KAF9508250.1"/>
    </source>
</evidence>
<dbReference type="Proteomes" id="UP000886523">
    <property type="component" value="Unassembled WGS sequence"/>
</dbReference>
<protein>
    <submittedName>
        <fullName evidence="1">Uncharacterized protein</fullName>
    </submittedName>
</protein>
<proteinExistence type="predicted"/>
<organism evidence="1 2">
    <name type="scientific">Hydnum rufescens UP504</name>
    <dbReference type="NCBI Taxonomy" id="1448309"/>
    <lineage>
        <taxon>Eukaryota</taxon>
        <taxon>Fungi</taxon>
        <taxon>Dikarya</taxon>
        <taxon>Basidiomycota</taxon>
        <taxon>Agaricomycotina</taxon>
        <taxon>Agaricomycetes</taxon>
        <taxon>Cantharellales</taxon>
        <taxon>Hydnaceae</taxon>
        <taxon>Hydnum</taxon>
    </lineage>
</organism>
<gene>
    <name evidence="1" type="ORF">BS47DRAFT_240026</name>
</gene>
<dbReference type="EMBL" id="MU129062">
    <property type="protein sequence ID" value="KAF9508250.1"/>
    <property type="molecule type" value="Genomic_DNA"/>
</dbReference>
<comment type="caution">
    <text evidence="1">The sequence shown here is derived from an EMBL/GenBank/DDBJ whole genome shotgun (WGS) entry which is preliminary data.</text>
</comment>
<dbReference type="AlphaFoldDB" id="A0A9P6ALV8"/>
<keyword evidence="2" id="KW-1185">Reference proteome</keyword>
<name>A0A9P6ALV8_9AGAM</name>
<accession>A0A9P6ALV8</accession>
<evidence type="ECO:0000313" key="2">
    <source>
        <dbReference type="Proteomes" id="UP000886523"/>
    </source>
</evidence>
<reference evidence="1" key="1">
    <citation type="journal article" date="2020" name="Nat. Commun.">
        <title>Large-scale genome sequencing of mycorrhizal fungi provides insights into the early evolution of symbiotic traits.</title>
        <authorList>
            <person name="Miyauchi S."/>
            <person name="Kiss E."/>
            <person name="Kuo A."/>
            <person name="Drula E."/>
            <person name="Kohler A."/>
            <person name="Sanchez-Garcia M."/>
            <person name="Morin E."/>
            <person name="Andreopoulos B."/>
            <person name="Barry K.W."/>
            <person name="Bonito G."/>
            <person name="Buee M."/>
            <person name="Carver A."/>
            <person name="Chen C."/>
            <person name="Cichocki N."/>
            <person name="Clum A."/>
            <person name="Culley D."/>
            <person name="Crous P.W."/>
            <person name="Fauchery L."/>
            <person name="Girlanda M."/>
            <person name="Hayes R.D."/>
            <person name="Keri Z."/>
            <person name="LaButti K."/>
            <person name="Lipzen A."/>
            <person name="Lombard V."/>
            <person name="Magnuson J."/>
            <person name="Maillard F."/>
            <person name="Murat C."/>
            <person name="Nolan M."/>
            <person name="Ohm R.A."/>
            <person name="Pangilinan J."/>
            <person name="Pereira M.F."/>
            <person name="Perotto S."/>
            <person name="Peter M."/>
            <person name="Pfister S."/>
            <person name="Riley R."/>
            <person name="Sitrit Y."/>
            <person name="Stielow J.B."/>
            <person name="Szollosi G."/>
            <person name="Zifcakova L."/>
            <person name="Stursova M."/>
            <person name="Spatafora J.W."/>
            <person name="Tedersoo L."/>
            <person name="Vaario L.M."/>
            <person name="Yamada A."/>
            <person name="Yan M."/>
            <person name="Wang P."/>
            <person name="Xu J."/>
            <person name="Bruns T."/>
            <person name="Baldrian P."/>
            <person name="Vilgalys R."/>
            <person name="Dunand C."/>
            <person name="Henrissat B."/>
            <person name="Grigoriev I.V."/>
            <person name="Hibbett D."/>
            <person name="Nagy L.G."/>
            <person name="Martin F.M."/>
        </authorList>
    </citation>
    <scope>NUCLEOTIDE SEQUENCE</scope>
    <source>
        <strain evidence="1">UP504</strain>
    </source>
</reference>
<sequence length="152" mass="17623">MLYSGWASWWVESTDADRLEPWMDGRRYRVYFLCAKSAWNTSFDKSIASPACRSCCVNPLFPTSPSACGVNKYLGIWAQLEDAEHRWQILWWLRATRQMWNHTLGGASKTSGMVELMFKSDWSESRNLAHWHLWEVDTHNTPQNSISCSSNP</sequence>